<evidence type="ECO:0000313" key="4">
    <source>
        <dbReference type="Proteomes" id="UP001321760"/>
    </source>
</evidence>
<dbReference type="Proteomes" id="UP001321760">
    <property type="component" value="Unassembled WGS sequence"/>
</dbReference>
<comment type="caution">
    <text evidence="3">The sequence shown here is derived from an EMBL/GenBank/DDBJ whole genome shotgun (WGS) entry which is preliminary data.</text>
</comment>
<keyword evidence="2" id="KW-0812">Transmembrane</keyword>
<evidence type="ECO:0000256" key="1">
    <source>
        <dbReference type="SAM" id="MobiDB-lite"/>
    </source>
</evidence>
<dbReference type="EMBL" id="MU865977">
    <property type="protein sequence ID" value="KAK4444433.1"/>
    <property type="molecule type" value="Genomic_DNA"/>
</dbReference>
<gene>
    <name evidence="3" type="ORF">QBC34DRAFT_415230</name>
</gene>
<keyword evidence="2" id="KW-0472">Membrane</keyword>
<keyword evidence="2" id="KW-1133">Transmembrane helix</keyword>
<evidence type="ECO:0000313" key="3">
    <source>
        <dbReference type="EMBL" id="KAK4444433.1"/>
    </source>
</evidence>
<feature type="compositionally biased region" description="Basic and acidic residues" evidence="1">
    <location>
        <begin position="127"/>
        <end position="136"/>
    </location>
</feature>
<feature type="compositionally biased region" description="Polar residues" evidence="1">
    <location>
        <begin position="113"/>
        <end position="126"/>
    </location>
</feature>
<reference evidence="3" key="1">
    <citation type="journal article" date="2023" name="Mol. Phylogenet. Evol.">
        <title>Genome-scale phylogeny and comparative genomics of the fungal order Sordariales.</title>
        <authorList>
            <person name="Hensen N."/>
            <person name="Bonometti L."/>
            <person name="Westerberg I."/>
            <person name="Brannstrom I.O."/>
            <person name="Guillou S."/>
            <person name="Cros-Aarteil S."/>
            <person name="Calhoun S."/>
            <person name="Haridas S."/>
            <person name="Kuo A."/>
            <person name="Mondo S."/>
            <person name="Pangilinan J."/>
            <person name="Riley R."/>
            <person name="LaButti K."/>
            <person name="Andreopoulos B."/>
            <person name="Lipzen A."/>
            <person name="Chen C."/>
            <person name="Yan M."/>
            <person name="Daum C."/>
            <person name="Ng V."/>
            <person name="Clum A."/>
            <person name="Steindorff A."/>
            <person name="Ohm R.A."/>
            <person name="Martin F."/>
            <person name="Silar P."/>
            <person name="Natvig D.O."/>
            <person name="Lalanne C."/>
            <person name="Gautier V."/>
            <person name="Ament-Velasquez S.L."/>
            <person name="Kruys A."/>
            <person name="Hutchinson M.I."/>
            <person name="Powell A.J."/>
            <person name="Barry K."/>
            <person name="Miller A.N."/>
            <person name="Grigoriev I.V."/>
            <person name="Debuchy R."/>
            <person name="Gladieux P."/>
            <person name="Hiltunen Thoren M."/>
            <person name="Johannesson H."/>
        </authorList>
    </citation>
    <scope>NUCLEOTIDE SEQUENCE</scope>
    <source>
        <strain evidence="3">PSN243</strain>
    </source>
</reference>
<proteinExistence type="predicted"/>
<feature type="transmembrane region" description="Helical" evidence="2">
    <location>
        <begin position="68"/>
        <end position="85"/>
    </location>
</feature>
<name>A0AAV9GAW5_9PEZI</name>
<evidence type="ECO:0000256" key="2">
    <source>
        <dbReference type="SAM" id="Phobius"/>
    </source>
</evidence>
<sequence>MLPTIVRRMAQAGKPHVEFSLGPSKLKKKWPPDFSKLSPQEQLRFEKRYKRRIHHIAQRPKWNKMIQLAQLFTISFVVVYSVLFMDWKDEKQPFDDVRKWFWESLGMKYTPKPKSSQQIEQAPNRSDTWKQDSSRS</sequence>
<accession>A0AAV9GAW5</accession>
<reference evidence="3" key="2">
    <citation type="submission" date="2023-05" db="EMBL/GenBank/DDBJ databases">
        <authorList>
            <consortium name="Lawrence Berkeley National Laboratory"/>
            <person name="Steindorff A."/>
            <person name="Hensen N."/>
            <person name="Bonometti L."/>
            <person name="Westerberg I."/>
            <person name="Brannstrom I.O."/>
            <person name="Guillou S."/>
            <person name="Cros-Aarteil S."/>
            <person name="Calhoun S."/>
            <person name="Haridas S."/>
            <person name="Kuo A."/>
            <person name="Mondo S."/>
            <person name="Pangilinan J."/>
            <person name="Riley R."/>
            <person name="Labutti K."/>
            <person name="Andreopoulos B."/>
            <person name="Lipzen A."/>
            <person name="Chen C."/>
            <person name="Yanf M."/>
            <person name="Daum C."/>
            <person name="Ng V."/>
            <person name="Clum A."/>
            <person name="Ohm R."/>
            <person name="Martin F."/>
            <person name="Silar P."/>
            <person name="Natvig D."/>
            <person name="Lalanne C."/>
            <person name="Gautier V."/>
            <person name="Ament-Velasquez S.L."/>
            <person name="Kruys A."/>
            <person name="Hutchinson M.I."/>
            <person name="Powell A.J."/>
            <person name="Barry K."/>
            <person name="Miller A.N."/>
            <person name="Grigoriev I.V."/>
            <person name="Debuchy R."/>
            <person name="Gladieux P."/>
            <person name="Thoren M.H."/>
            <person name="Johannesson H."/>
        </authorList>
    </citation>
    <scope>NUCLEOTIDE SEQUENCE</scope>
    <source>
        <strain evidence="3">PSN243</strain>
    </source>
</reference>
<organism evidence="3 4">
    <name type="scientific">Podospora aff. communis PSN243</name>
    <dbReference type="NCBI Taxonomy" id="3040156"/>
    <lineage>
        <taxon>Eukaryota</taxon>
        <taxon>Fungi</taxon>
        <taxon>Dikarya</taxon>
        <taxon>Ascomycota</taxon>
        <taxon>Pezizomycotina</taxon>
        <taxon>Sordariomycetes</taxon>
        <taxon>Sordariomycetidae</taxon>
        <taxon>Sordariales</taxon>
        <taxon>Podosporaceae</taxon>
        <taxon>Podospora</taxon>
    </lineage>
</organism>
<feature type="region of interest" description="Disordered" evidence="1">
    <location>
        <begin position="108"/>
        <end position="136"/>
    </location>
</feature>
<protein>
    <submittedName>
        <fullName evidence="3">Uncharacterized protein</fullName>
    </submittedName>
</protein>
<keyword evidence="4" id="KW-1185">Reference proteome</keyword>
<dbReference type="AlphaFoldDB" id="A0AAV9GAW5"/>